<protein>
    <recommendedName>
        <fullName evidence="3">Chaperone protein DnaK</fullName>
    </recommendedName>
</protein>
<accession>A0A0K1PIM3</accession>
<dbReference type="KEGG" id="vin:AKJ08_3351"/>
<sequence length="43" mass="3909">MAGISIGIDFGTSNSAAAIVDAAGRSAVLSLDAGAAAPGSFGA</sequence>
<dbReference type="EMBL" id="CP012332">
    <property type="protein sequence ID" value="AKU92964.1"/>
    <property type="molecule type" value="Genomic_DNA"/>
</dbReference>
<organism evidence="1 2">
    <name type="scientific">Vulgatibacter incomptus</name>
    <dbReference type="NCBI Taxonomy" id="1391653"/>
    <lineage>
        <taxon>Bacteria</taxon>
        <taxon>Pseudomonadati</taxon>
        <taxon>Myxococcota</taxon>
        <taxon>Myxococcia</taxon>
        <taxon>Myxococcales</taxon>
        <taxon>Cystobacterineae</taxon>
        <taxon>Vulgatibacteraceae</taxon>
        <taxon>Vulgatibacter</taxon>
    </lineage>
</organism>
<gene>
    <name evidence="1" type="ORF">AKJ08_3351</name>
</gene>
<dbReference type="PATRIC" id="fig|1391653.3.peg.3500"/>
<evidence type="ECO:0008006" key="3">
    <source>
        <dbReference type="Google" id="ProtNLM"/>
    </source>
</evidence>
<keyword evidence="2" id="KW-1185">Reference proteome</keyword>
<evidence type="ECO:0000313" key="2">
    <source>
        <dbReference type="Proteomes" id="UP000055590"/>
    </source>
</evidence>
<name>A0A0K1PIM3_9BACT</name>
<evidence type="ECO:0000313" key="1">
    <source>
        <dbReference type="EMBL" id="AKU92964.1"/>
    </source>
</evidence>
<dbReference type="Proteomes" id="UP000055590">
    <property type="component" value="Chromosome"/>
</dbReference>
<reference evidence="1 2" key="1">
    <citation type="submission" date="2015-08" db="EMBL/GenBank/DDBJ databases">
        <authorList>
            <person name="Babu N.S."/>
            <person name="Beckwith C.J."/>
            <person name="Beseler K.G."/>
            <person name="Brison A."/>
            <person name="Carone J.V."/>
            <person name="Caskin T.P."/>
            <person name="Diamond M."/>
            <person name="Durham M.E."/>
            <person name="Foxe J.M."/>
            <person name="Go M."/>
            <person name="Henderson B.A."/>
            <person name="Jones I.B."/>
            <person name="McGettigan J.A."/>
            <person name="Micheletti S.J."/>
            <person name="Nasrallah M.E."/>
            <person name="Ortiz D."/>
            <person name="Piller C.R."/>
            <person name="Privatt S.R."/>
            <person name="Schneider S.L."/>
            <person name="Sharp S."/>
            <person name="Smith T.C."/>
            <person name="Stanton J.D."/>
            <person name="Ullery H.E."/>
            <person name="Wilson R.J."/>
            <person name="Serrano M.G."/>
            <person name="Buck G."/>
            <person name="Lee V."/>
            <person name="Wang Y."/>
            <person name="Carvalho R."/>
            <person name="Voegtly L."/>
            <person name="Shi R."/>
            <person name="Duckworth R."/>
            <person name="Johnson A."/>
            <person name="Loviza R."/>
            <person name="Walstead R."/>
            <person name="Shah Z."/>
            <person name="Kiflezghi M."/>
            <person name="Wade K."/>
            <person name="Ball S.L."/>
            <person name="Bradley K.W."/>
            <person name="Asai D.J."/>
            <person name="Bowman C.A."/>
            <person name="Russell D.A."/>
            <person name="Pope W.H."/>
            <person name="Jacobs-Sera D."/>
            <person name="Hendrix R.W."/>
            <person name="Hatfull G.F."/>
        </authorList>
    </citation>
    <scope>NUCLEOTIDE SEQUENCE [LARGE SCALE GENOMIC DNA]</scope>
    <source>
        <strain evidence="1 2">DSM 27710</strain>
    </source>
</reference>
<dbReference type="AlphaFoldDB" id="A0A0K1PIM3"/>
<proteinExistence type="predicted"/>